<dbReference type="EMBL" id="VFOZ01000001">
    <property type="protein sequence ID" value="TQM00832.1"/>
    <property type="molecule type" value="Genomic_DNA"/>
</dbReference>
<dbReference type="InterPro" id="IPR045087">
    <property type="entry name" value="Cu-oxidase_fam"/>
</dbReference>
<dbReference type="RefSeq" id="WP_141960682.1">
    <property type="nucleotide sequence ID" value="NZ_VFOZ01000001.1"/>
</dbReference>
<reference evidence="6 7" key="1">
    <citation type="submission" date="2019-06" db="EMBL/GenBank/DDBJ databases">
        <title>Sequencing the genomes of 1000 actinobacteria strains.</title>
        <authorList>
            <person name="Klenk H.-P."/>
        </authorList>
    </citation>
    <scope>NUCLEOTIDE SEQUENCE [LARGE SCALE GENOMIC DNA]</scope>
    <source>
        <strain evidence="6 7">DSM 102200</strain>
    </source>
</reference>
<keyword evidence="7" id="KW-1185">Reference proteome</keyword>
<evidence type="ECO:0000256" key="2">
    <source>
        <dbReference type="ARBA" id="ARBA00022723"/>
    </source>
</evidence>
<dbReference type="AlphaFoldDB" id="A0A543CUP0"/>
<dbReference type="PROSITE" id="PS51257">
    <property type="entry name" value="PROKAR_LIPOPROTEIN"/>
    <property type="match status" value="1"/>
</dbReference>
<evidence type="ECO:0000313" key="7">
    <source>
        <dbReference type="Proteomes" id="UP000316096"/>
    </source>
</evidence>
<dbReference type="GO" id="GO:0005507">
    <property type="term" value="F:copper ion binding"/>
    <property type="evidence" value="ECO:0007669"/>
    <property type="project" value="InterPro"/>
</dbReference>
<dbReference type="PANTHER" id="PTHR48267">
    <property type="entry name" value="CUPREDOXIN SUPERFAMILY PROTEIN"/>
    <property type="match status" value="1"/>
</dbReference>
<evidence type="ECO:0000259" key="5">
    <source>
        <dbReference type="Pfam" id="PF07732"/>
    </source>
</evidence>
<keyword evidence="2" id="KW-0479">Metal-binding</keyword>
<dbReference type="InterPro" id="IPR002355">
    <property type="entry name" value="Cu_oxidase_Cu_BS"/>
</dbReference>
<dbReference type="GO" id="GO:0016491">
    <property type="term" value="F:oxidoreductase activity"/>
    <property type="evidence" value="ECO:0007669"/>
    <property type="project" value="UniProtKB-KW"/>
</dbReference>
<feature type="domain" description="Plastocyanin-like" evidence="5">
    <location>
        <begin position="77"/>
        <end position="203"/>
    </location>
</feature>
<evidence type="ECO:0000313" key="6">
    <source>
        <dbReference type="EMBL" id="TQM00832.1"/>
    </source>
</evidence>
<dbReference type="OrthoDB" id="345021at2"/>
<gene>
    <name evidence="6" type="ORF">FB559_6555</name>
</gene>
<dbReference type="Gene3D" id="2.60.40.420">
    <property type="entry name" value="Cupredoxins - blue copper proteins"/>
    <property type="match status" value="4"/>
</dbReference>
<dbReference type="Proteomes" id="UP000316096">
    <property type="component" value="Unassembled WGS sequence"/>
</dbReference>
<feature type="domain" description="Plastocyanin-like" evidence="4">
    <location>
        <begin position="407"/>
        <end position="512"/>
    </location>
</feature>
<evidence type="ECO:0000256" key="3">
    <source>
        <dbReference type="ARBA" id="ARBA00023002"/>
    </source>
</evidence>
<dbReference type="PROSITE" id="PS00080">
    <property type="entry name" value="MULTICOPPER_OXIDASE2"/>
    <property type="match status" value="1"/>
</dbReference>
<evidence type="ECO:0000259" key="4">
    <source>
        <dbReference type="Pfam" id="PF07731"/>
    </source>
</evidence>
<dbReference type="SUPFAM" id="SSF49503">
    <property type="entry name" value="Cupredoxins"/>
    <property type="match status" value="3"/>
</dbReference>
<keyword evidence="6" id="KW-0167">Capsid protein</keyword>
<organism evidence="6 7">
    <name type="scientific">Actinoallomurus bryophytorum</name>
    <dbReference type="NCBI Taxonomy" id="1490222"/>
    <lineage>
        <taxon>Bacteria</taxon>
        <taxon>Bacillati</taxon>
        <taxon>Actinomycetota</taxon>
        <taxon>Actinomycetes</taxon>
        <taxon>Streptosporangiales</taxon>
        <taxon>Thermomonosporaceae</taxon>
        <taxon>Actinoallomurus</taxon>
    </lineage>
</organism>
<sequence length="513" mass="55691">MSRTRREAIGLMGAALLTPLGAAACSGSGGGRKPRLLKSRLPLPRPFAVPLPVPPVLKPASSDAGADYYDMTLREAPAEILPGRKTLVWGYEGRFPGPTIEARAGRRAVVRQRNELPVPVVTHLHGGVTPPASDGYPTDLLLPAVGSWHDMHDARASVARVTRQYDYPHAQRAATLWYHDHRMDFTGAQVWRGLFGVHIVRDEVEDALPLPKGERDIPLMICDRSFNADGSLLYPSADRNLRSVAGVTDDYRGGVLGDVILVNGAPWPVLEVTATAYRFRILNASNAREYKLALDPPPPGGRGIQQIGSDGGLLAAPVAHDALEIVPGERFDVVVDFSRYRVGSVITLRNPNGSGAAAAVMRFQVTRAARGDGPLPAKLAEVERLDPSAAAVTRKFSFRSGMIDGHSGWKINGHAFDPARTEARPRLGSVEKWQLTSDLDHPVHLHLAGFQVVSRGGGKPGAYDVGWKDTVALHSNETVTIVARFTGYQGRYVMHCHNLEHEDMAMMANFEVI</sequence>
<comment type="caution">
    <text evidence="6">The sequence shown here is derived from an EMBL/GenBank/DDBJ whole genome shotgun (WGS) entry which is preliminary data.</text>
</comment>
<name>A0A543CUP0_9ACTN</name>
<keyword evidence="3" id="KW-0560">Oxidoreductase</keyword>
<dbReference type="PANTHER" id="PTHR48267:SF1">
    <property type="entry name" value="BILIRUBIN OXIDASE"/>
    <property type="match status" value="1"/>
</dbReference>
<proteinExistence type="inferred from homology"/>
<dbReference type="InterPro" id="IPR011706">
    <property type="entry name" value="Cu-oxidase_C"/>
</dbReference>
<dbReference type="Pfam" id="PF07731">
    <property type="entry name" value="Cu-oxidase_2"/>
    <property type="match status" value="1"/>
</dbReference>
<accession>A0A543CUP0</accession>
<keyword evidence="6" id="KW-0946">Virion</keyword>
<dbReference type="InterPro" id="IPR008972">
    <property type="entry name" value="Cupredoxin"/>
</dbReference>
<dbReference type="InterPro" id="IPR011707">
    <property type="entry name" value="Cu-oxidase-like_N"/>
</dbReference>
<protein>
    <submittedName>
        <fullName evidence="6">Spore coat protein A</fullName>
    </submittedName>
</protein>
<evidence type="ECO:0000256" key="1">
    <source>
        <dbReference type="ARBA" id="ARBA00010609"/>
    </source>
</evidence>
<dbReference type="Pfam" id="PF07732">
    <property type="entry name" value="Cu-oxidase_3"/>
    <property type="match status" value="1"/>
</dbReference>
<comment type="similarity">
    <text evidence="1">Belongs to the multicopper oxidase family.</text>
</comment>